<keyword evidence="3" id="KW-1185">Reference proteome</keyword>
<evidence type="ECO:0000313" key="3">
    <source>
        <dbReference type="Proteomes" id="UP000578819"/>
    </source>
</evidence>
<evidence type="ECO:0000313" key="2">
    <source>
        <dbReference type="EMBL" id="MBB4960923.1"/>
    </source>
</evidence>
<reference evidence="2 3" key="1">
    <citation type="submission" date="2020-08" db="EMBL/GenBank/DDBJ databases">
        <title>Sequencing the genomes of 1000 actinobacteria strains.</title>
        <authorList>
            <person name="Klenk H.-P."/>
        </authorList>
    </citation>
    <scope>NUCLEOTIDE SEQUENCE [LARGE SCALE GENOMIC DNA]</scope>
    <source>
        <strain evidence="2 3">DSM 45886</strain>
    </source>
</reference>
<proteinExistence type="predicted"/>
<dbReference type="AlphaFoldDB" id="A0A7W7SU40"/>
<evidence type="ECO:0000256" key="1">
    <source>
        <dbReference type="SAM" id="Phobius"/>
    </source>
</evidence>
<dbReference type="EMBL" id="JACHJW010000001">
    <property type="protein sequence ID" value="MBB4960923.1"/>
    <property type="molecule type" value="Genomic_DNA"/>
</dbReference>
<protein>
    <submittedName>
        <fullName evidence="2">Uncharacterized protein</fullName>
    </submittedName>
</protein>
<organism evidence="2 3">
    <name type="scientific">Micromonospora polyrhachis</name>
    <dbReference type="NCBI Taxonomy" id="1282883"/>
    <lineage>
        <taxon>Bacteria</taxon>
        <taxon>Bacillati</taxon>
        <taxon>Actinomycetota</taxon>
        <taxon>Actinomycetes</taxon>
        <taxon>Micromonosporales</taxon>
        <taxon>Micromonosporaceae</taxon>
        <taxon>Micromonospora</taxon>
    </lineage>
</organism>
<sequence>MGAIKPWQLLVTGICCLLPVVAAVVGGVWAIRREK</sequence>
<keyword evidence="1" id="KW-0812">Transmembrane</keyword>
<comment type="caution">
    <text evidence="2">The sequence shown here is derived from an EMBL/GenBank/DDBJ whole genome shotgun (WGS) entry which is preliminary data.</text>
</comment>
<dbReference type="Proteomes" id="UP000578819">
    <property type="component" value="Unassembled WGS sequence"/>
</dbReference>
<name>A0A7W7SU40_9ACTN</name>
<feature type="transmembrane region" description="Helical" evidence="1">
    <location>
        <begin position="6"/>
        <end position="31"/>
    </location>
</feature>
<accession>A0A7W7SU40</accession>
<keyword evidence="1" id="KW-0472">Membrane</keyword>
<keyword evidence="1" id="KW-1133">Transmembrane helix</keyword>
<gene>
    <name evidence="2" type="ORF">FHR38_004656</name>
</gene>